<dbReference type="Gene3D" id="3.20.20.10">
    <property type="entry name" value="Alanine racemase"/>
    <property type="match status" value="1"/>
</dbReference>
<evidence type="ECO:0000313" key="9">
    <source>
        <dbReference type="EMBL" id="KYO66833.1"/>
    </source>
</evidence>
<comment type="cofactor">
    <cofactor evidence="2 5 6">
        <name>pyridoxal 5'-phosphate</name>
        <dbReference type="ChEBI" id="CHEBI:597326"/>
    </cofactor>
</comment>
<dbReference type="RefSeq" id="WP_068748040.1">
    <property type="nucleotide sequence ID" value="NZ_LOHZ01000024.1"/>
</dbReference>
<evidence type="ECO:0000256" key="1">
    <source>
        <dbReference type="ARBA" id="ARBA00000316"/>
    </source>
</evidence>
<name>A0A162MP00_9FIRM</name>
<dbReference type="CDD" id="cd00430">
    <property type="entry name" value="PLPDE_III_AR"/>
    <property type="match status" value="1"/>
</dbReference>
<dbReference type="EMBL" id="LOHZ01000024">
    <property type="protein sequence ID" value="KYO66833.1"/>
    <property type="molecule type" value="Genomic_DNA"/>
</dbReference>
<dbReference type="InterPro" id="IPR029066">
    <property type="entry name" value="PLP-binding_barrel"/>
</dbReference>
<dbReference type="NCBIfam" id="TIGR00492">
    <property type="entry name" value="alr"/>
    <property type="match status" value="1"/>
</dbReference>
<comment type="catalytic activity">
    <reaction evidence="1 5">
        <text>L-alanine = D-alanine</text>
        <dbReference type="Rhea" id="RHEA:20249"/>
        <dbReference type="ChEBI" id="CHEBI:57416"/>
        <dbReference type="ChEBI" id="CHEBI:57972"/>
        <dbReference type="EC" id="5.1.1.1"/>
    </reaction>
</comment>
<evidence type="ECO:0000313" key="10">
    <source>
        <dbReference type="Proteomes" id="UP000075737"/>
    </source>
</evidence>
<dbReference type="InterPro" id="IPR000821">
    <property type="entry name" value="Ala_racemase"/>
</dbReference>
<dbReference type="PANTHER" id="PTHR30511">
    <property type="entry name" value="ALANINE RACEMASE"/>
    <property type="match status" value="1"/>
</dbReference>
<protein>
    <recommendedName>
        <fullName evidence="5">Alanine racemase</fullName>
        <ecNumber evidence="5">5.1.1.1</ecNumber>
    </recommendedName>
</protein>
<dbReference type="PANTHER" id="PTHR30511:SF0">
    <property type="entry name" value="ALANINE RACEMASE, CATABOLIC-RELATED"/>
    <property type="match status" value="1"/>
</dbReference>
<dbReference type="Pfam" id="PF00842">
    <property type="entry name" value="Ala_racemase_C"/>
    <property type="match status" value="1"/>
</dbReference>
<feature type="modified residue" description="N6-(pyridoxal phosphate)lysine" evidence="5 6">
    <location>
        <position position="39"/>
    </location>
</feature>
<accession>A0A162MP00</accession>
<dbReference type="FunFam" id="2.40.37.10:FF:000006">
    <property type="entry name" value="Alanine racemase"/>
    <property type="match status" value="1"/>
</dbReference>
<dbReference type="GO" id="GO:0030170">
    <property type="term" value="F:pyridoxal phosphate binding"/>
    <property type="evidence" value="ECO:0007669"/>
    <property type="project" value="UniProtKB-UniRule"/>
</dbReference>
<evidence type="ECO:0000256" key="2">
    <source>
        <dbReference type="ARBA" id="ARBA00001933"/>
    </source>
</evidence>
<dbReference type="InterPro" id="IPR011079">
    <property type="entry name" value="Ala_racemase_C"/>
</dbReference>
<dbReference type="Pfam" id="PF01168">
    <property type="entry name" value="Ala_racemase_N"/>
    <property type="match status" value="1"/>
</dbReference>
<dbReference type="HAMAP" id="MF_01201">
    <property type="entry name" value="Ala_racemase"/>
    <property type="match status" value="1"/>
</dbReference>
<dbReference type="Proteomes" id="UP000075737">
    <property type="component" value="Unassembled WGS sequence"/>
</dbReference>
<dbReference type="PATRIC" id="fig|520767.4.peg.981"/>
<dbReference type="GO" id="GO:0030632">
    <property type="term" value="P:D-alanine biosynthetic process"/>
    <property type="evidence" value="ECO:0007669"/>
    <property type="project" value="UniProtKB-UniRule"/>
</dbReference>
<feature type="binding site" evidence="5 7">
    <location>
        <position position="137"/>
    </location>
    <ligand>
        <name>substrate</name>
    </ligand>
</feature>
<comment type="pathway">
    <text evidence="5">Amino-acid biosynthesis; D-alanine biosynthesis; D-alanine from L-alanine: step 1/1.</text>
</comment>
<evidence type="ECO:0000256" key="3">
    <source>
        <dbReference type="ARBA" id="ARBA00022898"/>
    </source>
</evidence>
<dbReference type="AlphaFoldDB" id="A0A162MP00"/>
<dbReference type="InterPro" id="IPR001608">
    <property type="entry name" value="Ala_racemase_N"/>
</dbReference>
<dbReference type="OrthoDB" id="9813814at2"/>
<evidence type="ECO:0000256" key="7">
    <source>
        <dbReference type="PIRSR" id="PIRSR600821-52"/>
    </source>
</evidence>
<evidence type="ECO:0000256" key="5">
    <source>
        <dbReference type="HAMAP-Rule" id="MF_01201"/>
    </source>
</evidence>
<gene>
    <name evidence="9" type="primary">alr</name>
    <name evidence="9" type="ORF">ATZ99_08870</name>
</gene>
<dbReference type="InterPro" id="IPR020622">
    <property type="entry name" value="Ala_racemase_pyridoxalP-BS"/>
</dbReference>
<comment type="function">
    <text evidence="5">Catalyzes the interconversion of L-alanine and D-alanine. May also act on other amino acids.</text>
</comment>
<sequence length="389" mass="43320">MQGFLRPTRAEILLDNLKHNINEVLRVKNKNSKFCAVVKADAYGHGALEVSRVALSMGAEYLAVAFLDEALALRREGVRAPILILGFTPEDQFDKIIENDITQTVFSLEMAERLSLKAIKMGKPVKIHIKLDTGMGRIGFLADSPIISEVERVFELPGIEVEGIFTHFARADEKDKDFTFEQFYKFMDVVGRLESKGYRIPIKHAANSAAIIDLPETHLDMVRAGIMLYGCYPSDEVDKEKVKLKPVMSFKTKIAHLKELEKGKPISYGGTFITQRNSRIATLPVGYADGYFRLLSSKGEVFVKGKRAKVVGRVCMDQCMVDVTEIEGLKVADDVELFGDGTNNGVTADEVAKIIGTISYEVLCAVSKRVPRVYIEDGKIIKVKNYLTS</sequence>
<keyword evidence="10" id="KW-1185">Reference proteome</keyword>
<dbReference type="PRINTS" id="PR00992">
    <property type="entry name" value="ALARACEMASE"/>
</dbReference>
<keyword evidence="3 5" id="KW-0663">Pyridoxal phosphate</keyword>
<evidence type="ECO:0000259" key="8">
    <source>
        <dbReference type="SMART" id="SM01005"/>
    </source>
</evidence>
<dbReference type="EC" id="5.1.1.1" evidence="5"/>
<dbReference type="InterPro" id="IPR009006">
    <property type="entry name" value="Ala_racemase/Decarboxylase_C"/>
</dbReference>
<dbReference type="UniPathway" id="UPA00042">
    <property type="reaction ID" value="UER00497"/>
</dbReference>
<keyword evidence="4 5" id="KW-0413">Isomerase</keyword>
<organism evidence="9 10">
    <name type="scientific">Thermovenabulum gondwanense</name>
    <dbReference type="NCBI Taxonomy" id="520767"/>
    <lineage>
        <taxon>Bacteria</taxon>
        <taxon>Bacillati</taxon>
        <taxon>Bacillota</taxon>
        <taxon>Clostridia</taxon>
        <taxon>Thermosediminibacterales</taxon>
        <taxon>Thermosediminibacteraceae</taxon>
        <taxon>Thermovenabulum</taxon>
    </lineage>
</organism>
<dbReference type="GO" id="GO:0009252">
    <property type="term" value="P:peptidoglycan biosynthetic process"/>
    <property type="evidence" value="ECO:0007669"/>
    <property type="project" value="TreeGrafter"/>
</dbReference>
<reference evidence="9 10" key="1">
    <citation type="submission" date="2015-12" db="EMBL/GenBank/DDBJ databases">
        <title>Draft genome of Thermovenabulum gondwanense isolated from a red thermophilic microbial mat colonisisng an outflow channel of a bore well.</title>
        <authorList>
            <person name="Patel B.K."/>
        </authorList>
    </citation>
    <scope>NUCLEOTIDE SEQUENCE [LARGE SCALE GENOMIC DNA]</scope>
    <source>
        <strain evidence="9 10">R270</strain>
    </source>
</reference>
<dbReference type="SMART" id="SM01005">
    <property type="entry name" value="Ala_racemase_C"/>
    <property type="match status" value="1"/>
</dbReference>
<dbReference type="GO" id="GO:0008784">
    <property type="term" value="F:alanine racemase activity"/>
    <property type="evidence" value="ECO:0007669"/>
    <property type="project" value="UniProtKB-UniRule"/>
</dbReference>
<feature type="binding site" evidence="5 7">
    <location>
        <position position="316"/>
    </location>
    <ligand>
        <name>substrate</name>
    </ligand>
</feature>
<feature type="domain" description="Alanine racemase C-terminal" evidence="8">
    <location>
        <begin position="247"/>
        <end position="375"/>
    </location>
</feature>
<dbReference type="SUPFAM" id="SSF51419">
    <property type="entry name" value="PLP-binding barrel"/>
    <property type="match status" value="1"/>
</dbReference>
<comment type="caution">
    <text evidence="9">The sequence shown here is derived from an EMBL/GenBank/DDBJ whole genome shotgun (WGS) entry which is preliminary data.</text>
</comment>
<comment type="similarity">
    <text evidence="5">Belongs to the alanine racemase family.</text>
</comment>
<feature type="active site" description="Proton acceptor; specific for D-alanine" evidence="5">
    <location>
        <position position="39"/>
    </location>
</feature>
<dbReference type="STRING" id="520767.ATZ99_08870"/>
<proteinExistence type="inferred from homology"/>
<evidence type="ECO:0000256" key="4">
    <source>
        <dbReference type="ARBA" id="ARBA00023235"/>
    </source>
</evidence>
<dbReference type="Gene3D" id="2.40.37.10">
    <property type="entry name" value="Lyase, Ornithine Decarboxylase, Chain A, domain 1"/>
    <property type="match status" value="1"/>
</dbReference>
<dbReference type="PROSITE" id="PS00395">
    <property type="entry name" value="ALANINE_RACEMASE"/>
    <property type="match status" value="1"/>
</dbReference>
<evidence type="ECO:0000256" key="6">
    <source>
        <dbReference type="PIRSR" id="PIRSR600821-50"/>
    </source>
</evidence>
<dbReference type="FunFam" id="3.20.20.10:FF:000002">
    <property type="entry name" value="Alanine racemase"/>
    <property type="match status" value="1"/>
</dbReference>
<dbReference type="SUPFAM" id="SSF50621">
    <property type="entry name" value="Alanine racemase C-terminal domain-like"/>
    <property type="match status" value="1"/>
</dbReference>
<feature type="active site" description="Proton acceptor; specific for L-alanine" evidence="5">
    <location>
        <position position="268"/>
    </location>
</feature>
<dbReference type="GO" id="GO:0005829">
    <property type="term" value="C:cytosol"/>
    <property type="evidence" value="ECO:0007669"/>
    <property type="project" value="TreeGrafter"/>
</dbReference>